<organism evidence="2 3">
    <name type="scientific">Shearwaterpox virus</name>
    <dbReference type="NCBI Taxonomy" id="1974596"/>
    <lineage>
        <taxon>Viruses</taxon>
        <taxon>Varidnaviria</taxon>
        <taxon>Bamfordvirae</taxon>
        <taxon>Nucleocytoviricota</taxon>
        <taxon>Pokkesviricetes</taxon>
        <taxon>Chitovirales</taxon>
        <taxon>Poxviridae</taxon>
        <taxon>Chordopoxvirinae</taxon>
        <taxon>Avipoxvirus</taxon>
        <taxon>Avipoxvirus canarypox</taxon>
        <taxon>Canarypox virus</taxon>
    </lineage>
</organism>
<dbReference type="InterPro" id="IPR013783">
    <property type="entry name" value="Ig-like_fold"/>
</dbReference>
<dbReference type="EMBL" id="KX857216">
    <property type="protein sequence ID" value="ARF02818.1"/>
    <property type="molecule type" value="Genomic_DNA"/>
</dbReference>
<dbReference type="InterPro" id="IPR007110">
    <property type="entry name" value="Ig-like_dom"/>
</dbReference>
<proteinExistence type="predicted"/>
<dbReference type="Proteomes" id="UP000315116">
    <property type="component" value="Segment"/>
</dbReference>
<dbReference type="InterPro" id="IPR036179">
    <property type="entry name" value="Ig-like_dom_sf"/>
</dbReference>
<dbReference type="Gene3D" id="2.60.40.10">
    <property type="entry name" value="Immunoglobulins"/>
    <property type="match status" value="1"/>
</dbReference>
<feature type="domain" description="Ig-like" evidence="1">
    <location>
        <begin position="57"/>
        <end position="150"/>
    </location>
</feature>
<sequence>MGKYVTNIAISILITSITICYSVHTTIPTTQNVSSSEDIYDDDYEYSNHDCCNGTCPSASISADVMNSTLLNVVCITCTNYPKNFTIRWFVNETNIRNDTKDSEDIEESTGKSSSIVTQLTLDRHVYDGSNVTCVIEDPEGNSNEVISVTLMNERYLKMSRLEAANITVKFEDIDSYNLENITENYPKRTMK</sequence>
<evidence type="ECO:0000259" key="1">
    <source>
        <dbReference type="PROSITE" id="PS50835"/>
    </source>
</evidence>
<dbReference type="InterPro" id="IPR003597">
    <property type="entry name" value="Ig_C1-set"/>
</dbReference>
<protein>
    <submittedName>
        <fullName evidence="2">SWPV1-258</fullName>
    </submittedName>
</protein>
<reference evidence="2 3" key="1">
    <citation type="journal article" date="2017" name="BMC Genomics">
        <title>Genomic characterization of two novel pathogenic avipoxviruses isolated from pacific shearwaters (Ardenna spp.).</title>
        <authorList>
            <person name="Sarker S."/>
            <person name="Das S."/>
            <person name="Lavers J.L."/>
            <person name="Hutton I."/>
            <person name="Helbig K."/>
            <person name="Imbery J."/>
            <person name="Upton C."/>
            <person name="Raidal S.R."/>
        </authorList>
    </citation>
    <scope>NUCLEOTIDE SEQUENCE [LARGE SCALE GENOMIC DNA]</scope>
    <source>
        <strain evidence="2 3">SWPV-1</strain>
    </source>
</reference>
<accession>A0A1V0S869</accession>
<evidence type="ECO:0000313" key="3">
    <source>
        <dbReference type="Proteomes" id="UP000315116"/>
    </source>
</evidence>
<dbReference type="PROSITE" id="PS50835">
    <property type="entry name" value="IG_LIKE"/>
    <property type="match status" value="1"/>
</dbReference>
<evidence type="ECO:0000313" key="2">
    <source>
        <dbReference type="EMBL" id="ARF02818.1"/>
    </source>
</evidence>
<name>A0A1V0S869_CNPV</name>
<dbReference type="SUPFAM" id="SSF48726">
    <property type="entry name" value="Immunoglobulin"/>
    <property type="match status" value="1"/>
</dbReference>
<dbReference type="Pfam" id="PF07654">
    <property type="entry name" value="C1-set"/>
    <property type="match status" value="1"/>
</dbReference>
<gene>
    <name evidence="2" type="primary">SWPV1-258</name>
</gene>